<feature type="region of interest" description="Disordered" evidence="1">
    <location>
        <begin position="1"/>
        <end position="22"/>
    </location>
</feature>
<feature type="compositionally biased region" description="Basic and acidic residues" evidence="1">
    <location>
        <begin position="230"/>
        <end position="244"/>
    </location>
</feature>
<name>A0A4S8MIM4_DENBC</name>
<feature type="compositionally biased region" description="Basic and acidic residues" evidence="1">
    <location>
        <begin position="253"/>
        <end position="263"/>
    </location>
</feature>
<feature type="compositionally biased region" description="Basic and acidic residues" evidence="1">
    <location>
        <begin position="197"/>
        <end position="207"/>
    </location>
</feature>
<feature type="compositionally biased region" description="Low complexity" evidence="1">
    <location>
        <begin position="73"/>
        <end position="85"/>
    </location>
</feature>
<evidence type="ECO:0008006" key="4">
    <source>
        <dbReference type="Google" id="ProtNLM"/>
    </source>
</evidence>
<feature type="compositionally biased region" description="Polar residues" evidence="1">
    <location>
        <begin position="55"/>
        <end position="71"/>
    </location>
</feature>
<evidence type="ECO:0000313" key="2">
    <source>
        <dbReference type="EMBL" id="THV02351.1"/>
    </source>
</evidence>
<protein>
    <recommendedName>
        <fullName evidence="4">Essential protein Yae1 N-terminal domain-containing protein</fullName>
    </recommendedName>
</protein>
<dbReference type="Proteomes" id="UP000297245">
    <property type="component" value="Unassembled WGS sequence"/>
</dbReference>
<keyword evidence="3" id="KW-1185">Reference proteome</keyword>
<evidence type="ECO:0000256" key="1">
    <source>
        <dbReference type="SAM" id="MobiDB-lite"/>
    </source>
</evidence>
<gene>
    <name evidence="2" type="ORF">K435DRAFT_775565</name>
</gene>
<feature type="compositionally biased region" description="Basic and acidic residues" evidence="1">
    <location>
        <begin position="173"/>
        <end position="188"/>
    </location>
</feature>
<feature type="region of interest" description="Disordered" evidence="1">
    <location>
        <begin position="35"/>
        <end position="85"/>
    </location>
</feature>
<reference evidence="2 3" key="1">
    <citation type="journal article" date="2019" name="Nat. Ecol. Evol.">
        <title>Megaphylogeny resolves global patterns of mushroom evolution.</title>
        <authorList>
            <person name="Varga T."/>
            <person name="Krizsan K."/>
            <person name="Foldi C."/>
            <person name="Dima B."/>
            <person name="Sanchez-Garcia M."/>
            <person name="Sanchez-Ramirez S."/>
            <person name="Szollosi G.J."/>
            <person name="Szarkandi J.G."/>
            <person name="Papp V."/>
            <person name="Albert L."/>
            <person name="Andreopoulos W."/>
            <person name="Angelini C."/>
            <person name="Antonin V."/>
            <person name="Barry K.W."/>
            <person name="Bougher N.L."/>
            <person name="Buchanan P."/>
            <person name="Buyck B."/>
            <person name="Bense V."/>
            <person name="Catcheside P."/>
            <person name="Chovatia M."/>
            <person name="Cooper J."/>
            <person name="Damon W."/>
            <person name="Desjardin D."/>
            <person name="Finy P."/>
            <person name="Geml J."/>
            <person name="Haridas S."/>
            <person name="Hughes K."/>
            <person name="Justo A."/>
            <person name="Karasinski D."/>
            <person name="Kautmanova I."/>
            <person name="Kiss B."/>
            <person name="Kocsube S."/>
            <person name="Kotiranta H."/>
            <person name="LaButti K.M."/>
            <person name="Lechner B.E."/>
            <person name="Liimatainen K."/>
            <person name="Lipzen A."/>
            <person name="Lukacs Z."/>
            <person name="Mihaltcheva S."/>
            <person name="Morgado L.N."/>
            <person name="Niskanen T."/>
            <person name="Noordeloos M.E."/>
            <person name="Ohm R.A."/>
            <person name="Ortiz-Santana B."/>
            <person name="Ovrebo C."/>
            <person name="Racz N."/>
            <person name="Riley R."/>
            <person name="Savchenko A."/>
            <person name="Shiryaev A."/>
            <person name="Soop K."/>
            <person name="Spirin V."/>
            <person name="Szebenyi C."/>
            <person name="Tomsovsky M."/>
            <person name="Tulloss R.E."/>
            <person name="Uehling J."/>
            <person name="Grigoriev I.V."/>
            <person name="Vagvolgyi C."/>
            <person name="Papp T."/>
            <person name="Martin F.M."/>
            <person name="Miettinen O."/>
            <person name="Hibbett D.S."/>
            <person name="Nagy L.G."/>
        </authorList>
    </citation>
    <scope>NUCLEOTIDE SEQUENCE [LARGE SCALE GENOMIC DNA]</scope>
    <source>
        <strain evidence="2 3">CBS 962.96</strain>
    </source>
</reference>
<feature type="region of interest" description="Disordered" evidence="1">
    <location>
        <begin position="173"/>
        <end position="263"/>
    </location>
</feature>
<dbReference type="OrthoDB" id="3260303at2759"/>
<dbReference type="EMBL" id="ML179077">
    <property type="protein sequence ID" value="THV02351.1"/>
    <property type="molecule type" value="Genomic_DNA"/>
</dbReference>
<evidence type="ECO:0000313" key="3">
    <source>
        <dbReference type="Proteomes" id="UP000297245"/>
    </source>
</evidence>
<accession>A0A4S8MIM4</accession>
<sequence length="313" mass="35865">MPSDVNTYFERPATPQYANFPRRTEHDLAARLADILSDPSHPTPRSGSALANLISERSTSRLDTSVTTPDQASPPASTHSSASTPLSELSMFEALEYETQRGQEALARAEYAETQVKEILSRACEAEEARARAETQCMLERQEVSRYREELERVQQDLQAARDNIIRLTEDKDAAQKSVQKEKEERRKCQTAYRNYQAREEGREEGIKQGMARQFQQERARAMQTAYDEGYEKGQEEGYDEGKKVGLKQGLSKGREKGKKEERKNAMEAFDRFLTVEMGSQRGSEEWVHRWAESVYYAQSEADNYSHSPRDER</sequence>
<dbReference type="AlphaFoldDB" id="A0A4S8MIM4"/>
<proteinExistence type="predicted"/>
<organism evidence="2 3">
    <name type="scientific">Dendrothele bispora (strain CBS 962.96)</name>
    <dbReference type="NCBI Taxonomy" id="1314807"/>
    <lineage>
        <taxon>Eukaryota</taxon>
        <taxon>Fungi</taxon>
        <taxon>Dikarya</taxon>
        <taxon>Basidiomycota</taxon>
        <taxon>Agaricomycotina</taxon>
        <taxon>Agaricomycetes</taxon>
        <taxon>Agaricomycetidae</taxon>
        <taxon>Agaricales</taxon>
        <taxon>Agaricales incertae sedis</taxon>
        <taxon>Dendrothele</taxon>
    </lineage>
</organism>